<proteinExistence type="inferred from homology"/>
<comment type="cofactor">
    <cofactor evidence="8">
        <name>Zn(2+)</name>
        <dbReference type="ChEBI" id="CHEBI:29105"/>
    </cofactor>
</comment>
<dbReference type="Gene3D" id="3.10.450.490">
    <property type="match status" value="1"/>
</dbReference>
<evidence type="ECO:0000256" key="6">
    <source>
        <dbReference type="ARBA" id="ARBA00022833"/>
    </source>
</evidence>
<keyword evidence="13" id="KW-1185">Reference proteome</keyword>
<name>A0ABN1JPW8_9BURK</name>
<protein>
    <recommendedName>
        <fullName evidence="8">Neutral metalloproteinase</fullName>
        <ecNumber evidence="8">3.4.24.-</ecNumber>
    </recommendedName>
</protein>
<feature type="signal peptide" evidence="8">
    <location>
        <begin position="1"/>
        <end position="24"/>
    </location>
</feature>
<dbReference type="Pfam" id="PF07504">
    <property type="entry name" value="FTP"/>
    <property type="match status" value="1"/>
</dbReference>
<dbReference type="Pfam" id="PF01447">
    <property type="entry name" value="Peptidase_M4"/>
    <property type="match status" value="1"/>
</dbReference>
<evidence type="ECO:0000313" key="13">
    <source>
        <dbReference type="Proteomes" id="UP001500279"/>
    </source>
</evidence>
<dbReference type="RefSeq" id="WP_141287642.1">
    <property type="nucleotide sequence ID" value="NZ_BAAAEW010000004.1"/>
</dbReference>
<dbReference type="Gene3D" id="3.10.170.10">
    <property type="match status" value="1"/>
</dbReference>
<dbReference type="InterPro" id="IPR027268">
    <property type="entry name" value="Peptidase_M4/M1_CTD_sf"/>
</dbReference>
<evidence type="ECO:0000259" key="10">
    <source>
        <dbReference type="Pfam" id="PF02868"/>
    </source>
</evidence>
<feature type="domain" description="Peptidase M4" evidence="9">
    <location>
        <begin position="194"/>
        <end position="341"/>
    </location>
</feature>
<organism evidence="12 13">
    <name type="scientific">Ideonella azotifigens</name>
    <dbReference type="NCBI Taxonomy" id="513160"/>
    <lineage>
        <taxon>Bacteria</taxon>
        <taxon>Pseudomonadati</taxon>
        <taxon>Pseudomonadota</taxon>
        <taxon>Betaproteobacteria</taxon>
        <taxon>Burkholderiales</taxon>
        <taxon>Sphaerotilaceae</taxon>
        <taxon>Ideonella</taxon>
    </lineage>
</organism>
<evidence type="ECO:0000313" key="12">
    <source>
        <dbReference type="EMBL" id="GAA0743676.1"/>
    </source>
</evidence>
<evidence type="ECO:0000256" key="7">
    <source>
        <dbReference type="ARBA" id="ARBA00023049"/>
    </source>
</evidence>
<dbReference type="InterPro" id="IPR023612">
    <property type="entry name" value="Peptidase_M4"/>
</dbReference>
<dbReference type="CDD" id="cd09597">
    <property type="entry name" value="M4_TLP"/>
    <property type="match status" value="1"/>
</dbReference>
<dbReference type="PANTHER" id="PTHR33794:SF1">
    <property type="entry name" value="BACILLOLYSIN"/>
    <property type="match status" value="1"/>
</dbReference>
<dbReference type="Proteomes" id="UP001500279">
    <property type="component" value="Unassembled WGS sequence"/>
</dbReference>
<dbReference type="Gene3D" id="3.10.450.40">
    <property type="match status" value="1"/>
</dbReference>
<sequence length="520" mass="54418">MKSHSLRLVAAAALAICLGQAALAAQPAADHAAVQRALAHLGGATSLAASQDEFVARDLIVDADGAEHVRFDRKFRGLRVIGGDLVVHSDAQGALRGMSQPLAGALHLDTTPTLAGNAASEFAKGRFEHKNGAVASKQLVVFARNGKPQLAWEVLVTGNRADATPSRTHLIVSAHGKQLLDQWDEIETADATVTGKTLFSGSVPLHADKNARGVYTLTDATRGGHSTVSMGNGKRKETAVKSSTATFGDGTLANAATAAADAAYGQNMTWDYYKATFGRNGIADDGAGARSRVHYSKNYVNAFWSDDCFCMTYGDGDGGKSYYPLTALDVAGHEMTHGVTSRTAGLIYSGESGGLNEGTSDIFGTMVEFFANNPNDTPDYTIGEEIFVKGGVIRYMDKPSKDGASADCWYSGVGTLDVHYSSGVANHFFYLLAEGTSAGSPSPTCKSTDTRVASGTGSLTGIGRDKAAKIWYRALTVYMTSSTDYAAARVASISAATDLYGASSAEVTAVKAAWAAVNRS</sequence>
<keyword evidence="5 8" id="KW-0378">Hydrolase</keyword>
<reference evidence="12 13" key="1">
    <citation type="journal article" date="2019" name="Int. J. Syst. Evol. Microbiol.">
        <title>The Global Catalogue of Microorganisms (GCM) 10K type strain sequencing project: providing services to taxonomists for standard genome sequencing and annotation.</title>
        <authorList>
            <consortium name="The Broad Institute Genomics Platform"/>
            <consortium name="The Broad Institute Genome Sequencing Center for Infectious Disease"/>
            <person name="Wu L."/>
            <person name="Ma J."/>
        </authorList>
    </citation>
    <scope>NUCLEOTIDE SEQUENCE [LARGE SCALE GENOMIC DNA]</scope>
    <source>
        <strain evidence="12 13">JCM 15503</strain>
    </source>
</reference>
<dbReference type="Gene3D" id="1.10.390.10">
    <property type="entry name" value="Neutral Protease Domain 2"/>
    <property type="match status" value="1"/>
</dbReference>
<comment type="similarity">
    <text evidence="1 8">Belongs to the peptidase M4 family.</text>
</comment>
<dbReference type="PANTHER" id="PTHR33794">
    <property type="entry name" value="BACILLOLYSIN"/>
    <property type="match status" value="1"/>
</dbReference>
<keyword evidence="4 8" id="KW-0732">Signal</keyword>
<keyword evidence="3" id="KW-0479">Metal-binding</keyword>
<dbReference type="EMBL" id="BAAAEW010000004">
    <property type="protein sequence ID" value="GAA0743676.1"/>
    <property type="molecule type" value="Genomic_DNA"/>
</dbReference>
<dbReference type="SUPFAM" id="SSF55486">
    <property type="entry name" value="Metalloproteases ('zincins'), catalytic domain"/>
    <property type="match status" value="1"/>
</dbReference>
<keyword evidence="2 8" id="KW-0645">Protease</keyword>
<evidence type="ECO:0000256" key="4">
    <source>
        <dbReference type="ARBA" id="ARBA00022729"/>
    </source>
</evidence>
<dbReference type="PRINTS" id="PR00730">
    <property type="entry name" value="THERMOLYSIN"/>
</dbReference>
<dbReference type="InterPro" id="IPR001570">
    <property type="entry name" value="Peptidase_M4_C_domain"/>
</dbReference>
<evidence type="ECO:0000256" key="8">
    <source>
        <dbReference type="RuleBase" id="RU366073"/>
    </source>
</evidence>
<evidence type="ECO:0000256" key="5">
    <source>
        <dbReference type="ARBA" id="ARBA00022801"/>
    </source>
</evidence>
<comment type="subcellular location">
    <subcellularLocation>
        <location evidence="8">Secreted</location>
    </subcellularLocation>
</comment>
<dbReference type="InterPro" id="IPR011096">
    <property type="entry name" value="FTP_domain"/>
</dbReference>
<evidence type="ECO:0000256" key="1">
    <source>
        <dbReference type="ARBA" id="ARBA00009388"/>
    </source>
</evidence>
<gene>
    <name evidence="12" type="ORF">GCM10009107_08440</name>
</gene>
<dbReference type="Pfam" id="PF02868">
    <property type="entry name" value="Peptidase_M4_C"/>
    <property type="match status" value="1"/>
</dbReference>
<feature type="domain" description="FTP" evidence="11">
    <location>
        <begin position="52"/>
        <end position="99"/>
    </location>
</feature>
<keyword evidence="8" id="KW-0964">Secreted</keyword>
<dbReference type="InterPro" id="IPR050728">
    <property type="entry name" value="Zinc_Metalloprotease_M4"/>
</dbReference>
<accession>A0ABN1JPW8</accession>
<keyword evidence="7 8" id="KW-0482">Metalloprotease</keyword>
<evidence type="ECO:0000259" key="9">
    <source>
        <dbReference type="Pfam" id="PF01447"/>
    </source>
</evidence>
<comment type="function">
    <text evidence="8">Extracellular zinc metalloprotease.</text>
</comment>
<comment type="caution">
    <text evidence="12">The sequence shown here is derived from an EMBL/GenBank/DDBJ whole genome shotgun (WGS) entry which is preliminary data.</text>
</comment>
<keyword evidence="6 8" id="KW-0862">Zinc</keyword>
<feature type="chain" id="PRO_5044974412" description="Neutral metalloproteinase" evidence="8">
    <location>
        <begin position="25"/>
        <end position="520"/>
    </location>
</feature>
<dbReference type="EC" id="3.4.24.-" evidence="8"/>
<feature type="domain" description="Peptidase M4 C-terminal" evidence="10">
    <location>
        <begin position="344"/>
        <end position="518"/>
    </location>
</feature>
<dbReference type="InterPro" id="IPR013856">
    <property type="entry name" value="Peptidase_M4_domain"/>
</dbReference>
<evidence type="ECO:0000256" key="2">
    <source>
        <dbReference type="ARBA" id="ARBA00022670"/>
    </source>
</evidence>
<evidence type="ECO:0000259" key="11">
    <source>
        <dbReference type="Pfam" id="PF07504"/>
    </source>
</evidence>
<evidence type="ECO:0000256" key="3">
    <source>
        <dbReference type="ARBA" id="ARBA00022723"/>
    </source>
</evidence>